<sequence length="284" mass="31485">MSTSPEFHYRLPHRSGGWRPGSHPGSSLGGGQEFVSHVSIFDRPDPRRLDLRASLREVRGDWLVRVHRQRVSVPVYVVADVSASMSFGLPKSKLHVLADFVTALGHSAFRVGDALGMLAFDARERPDLFVPALLSRGVGEVMASMLTSCKGAAGGSDGLEQAVLHLAGRHGLIFLASDFHWPLDRLGGVLDLLAHCYVVPLVVWDPAEIQPPRHDGLMPLRDVESGRRSTQWLRPVTRERWHEAVERRRAELNRIFSARGIRPFFISGEFAGEALSNYFLEATA</sequence>
<evidence type="ECO:0000313" key="3">
    <source>
        <dbReference type="Proteomes" id="UP000661077"/>
    </source>
</evidence>
<dbReference type="InterPro" id="IPR002881">
    <property type="entry name" value="DUF58"/>
</dbReference>
<dbReference type="EMBL" id="JAEVLS010000004">
    <property type="protein sequence ID" value="MBM0106751.1"/>
    <property type="molecule type" value="Genomic_DNA"/>
</dbReference>
<dbReference type="Pfam" id="PF01882">
    <property type="entry name" value="DUF58"/>
    <property type="match status" value="1"/>
</dbReference>
<evidence type="ECO:0000259" key="1">
    <source>
        <dbReference type="Pfam" id="PF01882"/>
    </source>
</evidence>
<dbReference type="RefSeq" id="WP_203168866.1">
    <property type="nucleotide sequence ID" value="NZ_JAEVLS010000004.1"/>
</dbReference>
<organism evidence="2 3">
    <name type="scientific">Steroidobacter gossypii</name>
    <dbReference type="NCBI Taxonomy" id="2805490"/>
    <lineage>
        <taxon>Bacteria</taxon>
        <taxon>Pseudomonadati</taxon>
        <taxon>Pseudomonadota</taxon>
        <taxon>Gammaproteobacteria</taxon>
        <taxon>Steroidobacterales</taxon>
        <taxon>Steroidobacteraceae</taxon>
        <taxon>Steroidobacter</taxon>
    </lineage>
</organism>
<accession>A0ABS1X0K3</accession>
<keyword evidence="3" id="KW-1185">Reference proteome</keyword>
<evidence type="ECO:0000313" key="2">
    <source>
        <dbReference type="EMBL" id="MBM0106751.1"/>
    </source>
</evidence>
<comment type="caution">
    <text evidence="2">The sequence shown here is derived from an EMBL/GenBank/DDBJ whole genome shotgun (WGS) entry which is preliminary data.</text>
</comment>
<name>A0ABS1X0K3_9GAMM</name>
<reference evidence="2 3" key="1">
    <citation type="journal article" date="2021" name="Int. J. Syst. Evol. Microbiol.">
        <title>Steroidobacter gossypii sp. nov., isolated from soil of cotton cropping field.</title>
        <authorList>
            <person name="Huang R."/>
            <person name="Yang S."/>
            <person name="Zhen C."/>
            <person name="Liu W."/>
        </authorList>
    </citation>
    <scope>NUCLEOTIDE SEQUENCE [LARGE SCALE GENOMIC DNA]</scope>
    <source>
        <strain evidence="2 3">S1-65</strain>
    </source>
</reference>
<proteinExistence type="predicted"/>
<protein>
    <recommendedName>
        <fullName evidence="1">DUF58 domain-containing protein</fullName>
    </recommendedName>
</protein>
<dbReference type="Proteomes" id="UP000661077">
    <property type="component" value="Unassembled WGS sequence"/>
</dbReference>
<gene>
    <name evidence="2" type="ORF">JM946_18620</name>
</gene>
<dbReference type="PANTHER" id="PTHR33608">
    <property type="entry name" value="BLL2464 PROTEIN"/>
    <property type="match status" value="1"/>
</dbReference>
<dbReference type="SUPFAM" id="SSF53300">
    <property type="entry name" value="vWA-like"/>
    <property type="match status" value="1"/>
</dbReference>
<feature type="domain" description="DUF58" evidence="1">
    <location>
        <begin position="47"/>
        <end position="250"/>
    </location>
</feature>
<dbReference type="PANTHER" id="PTHR33608:SF6">
    <property type="entry name" value="BLL2464 PROTEIN"/>
    <property type="match status" value="1"/>
</dbReference>
<dbReference type="InterPro" id="IPR036465">
    <property type="entry name" value="vWFA_dom_sf"/>
</dbReference>